<proteinExistence type="predicted"/>
<dbReference type="AlphaFoldDB" id="A0A5J4TXQ6"/>
<organism evidence="2 3">
    <name type="scientific">Streblomastix strix</name>
    <dbReference type="NCBI Taxonomy" id="222440"/>
    <lineage>
        <taxon>Eukaryota</taxon>
        <taxon>Metamonada</taxon>
        <taxon>Preaxostyla</taxon>
        <taxon>Oxymonadida</taxon>
        <taxon>Streblomastigidae</taxon>
        <taxon>Streblomastix</taxon>
    </lineage>
</organism>
<gene>
    <name evidence="2" type="ORF">EZS28_042052</name>
</gene>
<feature type="non-terminal residue" evidence="2">
    <location>
        <position position="1"/>
    </location>
</feature>
<accession>A0A5J4TXQ6</accession>
<evidence type="ECO:0000313" key="3">
    <source>
        <dbReference type="Proteomes" id="UP000324800"/>
    </source>
</evidence>
<protein>
    <submittedName>
        <fullName evidence="2">Uncharacterized protein</fullName>
    </submittedName>
</protein>
<evidence type="ECO:0000313" key="2">
    <source>
        <dbReference type="EMBL" id="KAA6362421.1"/>
    </source>
</evidence>
<reference evidence="2 3" key="1">
    <citation type="submission" date="2019-03" db="EMBL/GenBank/DDBJ databases">
        <title>Single cell metagenomics reveals metabolic interactions within the superorganism composed of flagellate Streblomastix strix and complex community of Bacteroidetes bacteria on its surface.</title>
        <authorList>
            <person name="Treitli S.C."/>
            <person name="Kolisko M."/>
            <person name="Husnik F."/>
            <person name="Keeling P."/>
            <person name="Hampl V."/>
        </authorList>
    </citation>
    <scope>NUCLEOTIDE SEQUENCE [LARGE SCALE GENOMIC DNA]</scope>
    <source>
        <strain evidence="2">ST1C</strain>
    </source>
</reference>
<dbReference type="EMBL" id="SNRW01024225">
    <property type="protein sequence ID" value="KAA6362421.1"/>
    <property type="molecule type" value="Genomic_DNA"/>
</dbReference>
<evidence type="ECO:0000256" key="1">
    <source>
        <dbReference type="SAM" id="MobiDB-lite"/>
    </source>
</evidence>
<feature type="region of interest" description="Disordered" evidence="1">
    <location>
        <begin position="1"/>
        <end position="29"/>
    </location>
</feature>
<sequence length="113" mass="12518">SQLNLDFLSDTKNGEEKRRNQTTSWNHSLANRQIQQQIPQVLSNAYPFYASSHFGCASTPSKADLSLLFKAFFGFDLHRDAENGAIPLSQITPDSQIIIHACPIAHGYSVALV</sequence>
<comment type="caution">
    <text evidence="2">The sequence shown here is derived from an EMBL/GenBank/DDBJ whole genome shotgun (WGS) entry which is preliminary data.</text>
</comment>
<dbReference type="Proteomes" id="UP000324800">
    <property type="component" value="Unassembled WGS sequence"/>
</dbReference>
<name>A0A5J4TXQ6_9EUKA</name>